<dbReference type="InterPro" id="IPR029046">
    <property type="entry name" value="LolA/LolB/LppX"/>
</dbReference>
<dbReference type="RefSeq" id="WP_329492912.1">
    <property type="nucleotide sequence ID" value="NZ_CP108460.1"/>
</dbReference>
<organism evidence="2 3">
    <name type="scientific">Kitasatospora herbaricolor</name>
    <dbReference type="NCBI Taxonomy" id="68217"/>
    <lineage>
        <taxon>Bacteria</taxon>
        <taxon>Bacillati</taxon>
        <taxon>Actinomycetota</taxon>
        <taxon>Actinomycetes</taxon>
        <taxon>Kitasatosporales</taxon>
        <taxon>Streptomycetaceae</taxon>
        <taxon>Kitasatospora</taxon>
    </lineage>
</organism>
<dbReference type="Gene3D" id="2.50.20.20">
    <property type="match status" value="1"/>
</dbReference>
<gene>
    <name evidence="2" type="ORF">OG469_01535</name>
</gene>
<sequence length="263" mass="26882">MLSKRLASTVVACTVLALGVTACGASAGKAPAVAPSPTVDPGISFEALSAKEITQKAQTAMAGLTSAKVDGSITTDEGVMDIHLATNSKGDCKGTMGIAHTGRTEVLHTGAQTWIKPDENLWATMASQQGHPQAAAAAVQLFKGHYLTGPADDDLQGAVGMCSLIKGITEEKDDAGGTYAKGTVGTVNGTKSLSIVATGPDGETSTLYIAAEGEPYLLRMEQTQGSEPGQLTFSGFNEPLTVQAPPADLVIDVSVFTDQLTTA</sequence>
<dbReference type="Proteomes" id="UP001432014">
    <property type="component" value="Chromosome"/>
</dbReference>
<dbReference type="SUPFAM" id="SSF89392">
    <property type="entry name" value="Prokaryotic lipoproteins and lipoprotein localization factors"/>
    <property type="match status" value="1"/>
</dbReference>
<proteinExistence type="predicted"/>
<name>A0ABZ1W0E6_9ACTN</name>
<evidence type="ECO:0008006" key="4">
    <source>
        <dbReference type="Google" id="ProtNLM"/>
    </source>
</evidence>
<keyword evidence="1" id="KW-0732">Signal</keyword>
<feature type="signal peptide" evidence="1">
    <location>
        <begin position="1"/>
        <end position="27"/>
    </location>
</feature>
<reference evidence="2 3" key="1">
    <citation type="submission" date="2022-10" db="EMBL/GenBank/DDBJ databases">
        <title>The complete genomes of actinobacterial strains from the NBC collection.</title>
        <authorList>
            <person name="Joergensen T.S."/>
            <person name="Alvarez Arevalo M."/>
            <person name="Sterndorff E.B."/>
            <person name="Faurdal D."/>
            <person name="Vuksanovic O."/>
            <person name="Mourched A.-S."/>
            <person name="Charusanti P."/>
            <person name="Shaw S."/>
            <person name="Blin K."/>
            <person name="Weber T."/>
        </authorList>
    </citation>
    <scope>NUCLEOTIDE SEQUENCE [LARGE SCALE GENOMIC DNA]</scope>
    <source>
        <strain evidence="2 3">NBC_01247</strain>
    </source>
</reference>
<keyword evidence="3" id="KW-1185">Reference proteome</keyword>
<evidence type="ECO:0000313" key="2">
    <source>
        <dbReference type="EMBL" id="WUS54300.1"/>
    </source>
</evidence>
<dbReference type="PROSITE" id="PS51257">
    <property type="entry name" value="PROKAR_LIPOPROTEIN"/>
    <property type="match status" value="1"/>
</dbReference>
<accession>A0ABZ1W0E6</accession>
<dbReference type="EMBL" id="CP108482">
    <property type="protein sequence ID" value="WUS54300.1"/>
    <property type="molecule type" value="Genomic_DNA"/>
</dbReference>
<evidence type="ECO:0000313" key="3">
    <source>
        <dbReference type="Proteomes" id="UP001432014"/>
    </source>
</evidence>
<evidence type="ECO:0000256" key="1">
    <source>
        <dbReference type="SAM" id="SignalP"/>
    </source>
</evidence>
<feature type="chain" id="PRO_5046095676" description="Lipoprotein" evidence="1">
    <location>
        <begin position="28"/>
        <end position="263"/>
    </location>
</feature>
<protein>
    <recommendedName>
        <fullName evidence="4">Lipoprotein</fullName>
    </recommendedName>
</protein>